<comment type="caution">
    <text evidence="3">The sequence shown here is derived from an EMBL/GenBank/DDBJ whole genome shotgun (WGS) entry which is preliminary data.</text>
</comment>
<evidence type="ECO:0000313" key="4">
    <source>
        <dbReference type="EMBL" id="CAF3691953.1"/>
    </source>
</evidence>
<gene>
    <name evidence="3" type="ORF">GPM918_LOCUS19561</name>
    <name evidence="2" type="ORF">OVA965_LOCUS10230</name>
    <name evidence="5" type="ORF">SRO942_LOCUS19558</name>
    <name evidence="4" type="ORF">TMI583_LOCUS10226</name>
</gene>
<evidence type="ECO:0000313" key="6">
    <source>
        <dbReference type="Proteomes" id="UP000663829"/>
    </source>
</evidence>
<dbReference type="EMBL" id="CAJOBA010003755">
    <property type="protein sequence ID" value="CAF3691953.1"/>
    <property type="molecule type" value="Genomic_DNA"/>
</dbReference>
<feature type="region of interest" description="Disordered" evidence="1">
    <location>
        <begin position="339"/>
        <end position="365"/>
    </location>
</feature>
<evidence type="ECO:0000313" key="2">
    <source>
        <dbReference type="EMBL" id="CAF0913186.1"/>
    </source>
</evidence>
<accession>A0A814QCY3</accession>
<proteinExistence type="predicted"/>
<dbReference type="EMBL" id="CAJNOK010003754">
    <property type="protein sequence ID" value="CAF0913186.1"/>
    <property type="molecule type" value="Genomic_DNA"/>
</dbReference>
<feature type="compositionally biased region" description="Polar residues" evidence="1">
    <location>
        <begin position="345"/>
        <end position="362"/>
    </location>
</feature>
<evidence type="ECO:0000256" key="1">
    <source>
        <dbReference type="SAM" id="MobiDB-lite"/>
    </source>
</evidence>
<dbReference type="AlphaFoldDB" id="A0A814QCY3"/>
<organism evidence="3 6">
    <name type="scientific">Didymodactylos carnosus</name>
    <dbReference type="NCBI Taxonomy" id="1234261"/>
    <lineage>
        <taxon>Eukaryota</taxon>
        <taxon>Metazoa</taxon>
        <taxon>Spiralia</taxon>
        <taxon>Gnathifera</taxon>
        <taxon>Rotifera</taxon>
        <taxon>Eurotatoria</taxon>
        <taxon>Bdelloidea</taxon>
        <taxon>Philodinida</taxon>
        <taxon>Philodinidae</taxon>
        <taxon>Didymodactylos</taxon>
    </lineage>
</organism>
<dbReference type="Proteomes" id="UP000663829">
    <property type="component" value="Unassembled WGS sequence"/>
</dbReference>
<reference evidence="3" key="1">
    <citation type="submission" date="2021-02" db="EMBL/GenBank/DDBJ databases">
        <authorList>
            <person name="Nowell W R."/>
        </authorList>
    </citation>
    <scope>NUCLEOTIDE SEQUENCE</scope>
</reference>
<dbReference type="OrthoDB" id="6133115at2759"/>
<dbReference type="EMBL" id="CAJNOQ010005967">
    <property type="protein sequence ID" value="CAF1118222.1"/>
    <property type="molecule type" value="Genomic_DNA"/>
</dbReference>
<evidence type="ECO:0000313" key="5">
    <source>
        <dbReference type="EMBL" id="CAF3881965.1"/>
    </source>
</evidence>
<keyword evidence="6" id="KW-1185">Reference proteome</keyword>
<sequence>MDTGFCNKKILSLFRNQHEYVIDINKIIKELALPPKLVRDYLQEMTVLYQITDDRNSLQFNPQISLCDKYQQNRCTDKSCIALHICKEFLLNQECEKLRRTGHCTFDHSLETKHNQNILRHFNLTSDLISSIFKFKQEKDNDQDANRIDDWLSQNKKEDQENINDSGNTILILKSKDNQIEFTEKVLDQLLYENKQRVKQITILNKTTVEIEWLDAEERSTSTPTHLPQVGRGRSKIMERPLSPFITQKRTDELPVSATALKLVTTISQPTHMAFSSRLQSSVTTPKQQQASAFVPFQNDTPFFTSPQTPISLTENEDIETEKKPTQLSAFSAFCQRVGKEPSSKRATNNDRNIAGTISESPKSNEKHTLINNVSFSNVDNQRQQVPNFNEVHSHQQSVMDESTLEPLQNVITTRGEEFTQRHNFALNNHQRELADKNNELASLQTPYSNHLGENKLKILNNDKTEI</sequence>
<dbReference type="EMBL" id="CAJOBC010005967">
    <property type="protein sequence ID" value="CAF3881965.1"/>
    <property type="molecule type" value="Genomic_DNA"/>
</dbReference>
<protein>
    <submittedName>
        <fullName evidence="3">Uncharacterized protein</fullName>
    </submittedName>
</protein>
<dbReference type="Proteomes" id="UP000682733">
    <property type="component" value="Unassembled WGS sequence"/>
</dbReference>
<name>A0A814QCY3_9BILA</name>
<dbReference type="Proteomes" id="UP000681722">
    <property type="component" value="Unassembled WGS sequence"/>
</dbReference>
<evidence type="ECO:0000313" key="3">
    <source>
        <dbReference type="EMBL" id="CAF1118222.1"/>
    </source>
</evidence>
<dbReference type="Proteomes" id="UP000677228">
    <property type="component" value="Unassembled WGS sequence"/>
</dbReference>